<dbReference type="Proteomes" id="UP000248925">
    <property type="component" value="Unassembled WGS sequence"/>
</dbReference>
<dbReference type="InterPro" id="IPR016162">
    <property type="entry name" value="Ald_DH_N"/>
</dbReference>
<reference evidence="5 6" key="1">
    <citation type="journal article" date="2018" name="Sci. Rep.">
        <title>Rhizobium tumorigenes sp. nov., a novel plant tumorigenic bacterium isolated from cane gall tumors on thornless blackberry.</title>
        <authorList>
            <person name="Kuzmanovi N."/>
            <person name="Smalla K."/>
            <person name="Gronow S."/>
            <person name="PuBawska J."/>
        </authorList>
    </citation>
    <scope>NUCLEOTIDE SEQUENCE [LARGE SCALE GENOMIC DNA]</scope>
    <source>
        <strain evidence="5 6">CCBAU 85046</strain>
    </source>
</reference>
<feature type="compositionally biased region" description="Polar residues" evidence="3">
    <location>
        <begin position="1"/>
        <end position="14"/>
    </location>
</feature>
<keyword evidence="2" id="KW-0560">Oxidoreductase</keyword>
<dbReference type="FunFam" id="3.40.309.10:FF:000002">
    <property type="entry name" value="Methylmalonate-semialdehyde dehydrogenase (Acylating)"/>
    <property type="match status" value="1"/>
</dbReference>
<dbReference type="CDD" id="cd07085">
    <property type="entry name" value="ALDH_F6_MMSDH"/>
    <property type="match status" value="1"/>
</dbReference>
<evidence type="ECO:0000256" key="1">
    <source>
        <dbReference type="ARBA" id="ARBA00009986"/>
    </source>
</evidence>
<feature type="domain" description="Aldehyde dehydrogenase" evidence="4">
    <location>
        <begin position="21"/>
        <end position="478"/>
    </location>
</feature>
<protein>
    <submittedName>
        <fullName evidence="5">Methylmalonate-semialdehyde dehydrogenase (CoA acylating)</fullName>
    </submittedName>
</protein>
<dbReference type="GO" id="GO:0006210">
    <property type="term" value="P:thymine catabolic process"/>
    <property type="evidence" value="ECO:0007669"/>
    <property type="project" value="TreeGrafter"/>
</dbReference>
<keyword evidence="6" id="KW-1185">Reference proteome</keyword>
<dbReference type="InterPro" id="IPR016163">
    <property type="entry name" value="Ald_DH_C"/>
</dbReference>
<dbReference type="PANTHER" id="PTHR43866">
    <property type="entry name" value="MALONATE-SEMIALDEHYDE DEHYDROGENASE"/>
    <property type="match status" value="1"/>
</dbReference>
<dbReference type="OrthoDB" id="9812625at2"/>
<dbReference type="InterPro" id="IPR010061">
    <property type="entry name" value="MeMal-semiAld_DH"/>
</dbReference>
<dbReference type="GO" id="GO:0006574">
    <property type="term" value="P:L-valine catabolic process"/>
    <property type="evidence" value="ECO:0007669"/>
    <property type="project" value="TreeGrafter"/>
</dbReference>
<dbReference type="GO" id="GO:0004491">
    <property type="term" value="F:methylmalonate-semialdehyde dehydrogenase (acylating, NAD) activity"/>
    <property type="evidence" value="ECO:0007669"/>
    <property type="project" value="InterPro"/>
</dbReference>
<dbReference type="RefSeq" id="WP_111163589.1">
    <property type="nucleotide sequence ID" value="NZ_PCDP01000068.1"/>
</dbReference>
<dbReference type="InterPro" id="IPR016161">
    <property type="entry name" value="Ald_DH/histidinol_DH"/>
</dbReference>
<proteinExistence type="inferred from homology"/>
<gene>
    <name evidence="5" type="primary">mmsA</name>
    <name evidence="5" type="ORF">CPY51_28425</name>
</gene>
<organism evidence="5 6">
    <name type="scientific">Rhizobium tubonense</name>
    <dbReference type="NCBI Taxonomy" id="484088"/>
    <lineage>
        <taxon>Bacteria</taxon>
        <taxon>Pseudomonadati</taxon>
        <taxon>Pseudomonadota</taxon>
        <taxon>Alphaproteobacteria</taxon>
        <taxon>Hyphomicrobiales</taxon>
        <taxon>Rhizobiaceae</taxon>
        <taxon>Rhizobium/Agrobacterium group</taxon>
        <taxon>Rhizobium</taxon>
    </lineage>
</organism>
<dbReference type="EMBL" id="PCDP01000068">
    <property type="protein sequence ID" value="PZM08609.1"/>
    <property type="molecule type" value="Genomic_DNA"/>
</dbReference>
<evidence type="ECO:0000313" key="6">
    <source>
        <dbReference type="Proteomes" id="UP000248925"/>
    </source>
</evidence>
<dbReference type="InterPro" id="IPR015590">
    <property type="entry name" value="Aldehyde_DH_dom"/>
</dbReference>
<dbReference type="Gene3D" id="3.40.605.10">
    <property type="entry name" value="Aldehyde Dehydrogenase, Chain A, domain 1"/>
    <property type="match status" value="1"/>
</dbReference>
<evidence type="ECO:0000256" key="3">
    <source>
        <dbReference type="SAM" id="MobiDB-lite"/>
    </source>
</evidence>
<comment type="similarity">
    <text evidence="1">Belongs to the aldehyde dehydrogenase family.</text>
</comment>
<dbReference type="NCBIfam" id="TIGR01722">
    <property type="entry name" value="MMSDH"/>
    <property type="match status" value="1"/>
</dbReference>
<accession>A0A2W4C4L3</accession>
<dbReference type="SUPFAM" id="SSF53720">
    <property type="entry name" value="ALDH-like"/>
    <property type="match status" value="1"/>
</dbReference>
<evidence type="ECO:0000313" key="5">
    <source>
        <dbReference type="EMBL" id="PZM08609.1"/>
    </source>
</evidence>
<dbReference type="PANTHER" id="PTHR43866:SF4">
    <property type="entry name" value="MALONATE-SEMIALDEHYDE DEHYDROGENASE"/>
    <property type="match status" value="1"/>
</dbReference>
<dbReference type="Gene3D" id="3.40.309.10">
    <property type="entry name" value="Aldehyde Dehydrogenase, Chain A, domain 2"/>
    <property type="match status" value="1"/>
</dbReference>
<evidence type="ECO:0000259" key="4">
    <source>
        <dbReference type="Pfam" id="PF00171"/>
    </source>
</evidence>
<name>A0A2W4C4L3_9HYPH</name>
<evidence type="ECO:0000256" key="2">
    <source>
        <dbReference type="ARBA" id="ARBA00023002"/>
    </source>
</evidence>
<comment type="caution">
    <text evidence="5">The sequence shown here is derived from an EMBL/GenBank/DDBJ whole genome shotgun (WGS) entry which is preliminary data.</text>
</comment>
<sequence>MRTISHFINGQHSSRPGAVTSPVYDPNTGRVQAQLELGDAAIIGEAVAIAKSAQPAWAAITPQQRARVMFKFKVLIEEHMQELARLMSSEHGKLLDDSLGELQRGLDVVDFVCGVPHLQKGEFTRGAGPGTNVYSIHEPLGVVAGITPYNFPAMIPLWMLAPAIAVGNAFILKPPSRTPSVTVRLAELALEAGVPAGILNVVHGGKEVGEAITGHPDIKAVSFVGSTAVAKSVYARGAATGQRMQCMGGAKNHGVVLPDADLDQVVADVLAGAFGSAGQRCMAMPVIVPVGQKTAEALRERLLREIPKLKIGGASDPGAQMGPVVTAEHKSKIESYIQMAVDEGADVVIDGRGRSLPGHEEGFFLWPTLIDHATSSMKSYQEEIFGPVLQIVRAETFEEALSYPSDHHQGNAVSIFTRNGDAAERFVGKVAVGMVGVNVPMPVPVSYHSFGGWKDSAFGDLNQYGEDSIRFFTRTKLVTQRWPRGGPGVD</sequence>
<dbReference type="Pfam" id="PF00171">
    <property type="entry name" value="Aldedh"/>
    <property type="match status" value="1"/>
</dbReference>
<feature type="region of interest" description="Disordered" evidence="3">
    <location>
        <begin position="1"/>
        <end position="23"/>
    </location>
</feature>
<dbReference type="FunFam" id="3.40.605.10:FF:000007">
    <property type="entry name" value="NAD/NADP-dependent betaine aldehyde dehydrogenase"/>
    <property type="match status" value="1"/>
</dbReference>
<dbReference type="AlphaFoldDB" id="A0A2W4C4L3"/>